<name>A0A844GTF5_9CHRO</name>
<dbReference type="InterPro" id="IPR018790">
    <property type="entry name" value="DUF2358"/>
</dbReference>
<dbReference type="Proteomes" id="UP000437131">
    <property type="component" value="Unassembled WGS sequence"/>
</dbReference>
<dbReference type="AlphaFoldDB" id="A0A844GTF5"/>
<evidence type="ECO:0000313" key="2">
    <source>
        <dbReference type="Proteomes" id="UP000437131"/>
    </source>
</evidence>
<proteinExistence type="predicted"/>
<dbReference type="Pfam" id="PF10184">
    <property type="entry name" value="DUF2358"/>
    <property type="match status" value="1"/>
</dbReference>
<dbReference type="Gene3D" id="3.10.450.50">
    <property type="match status" value="1"/>
</dbReference>
<dbReference type="RefSeq" id="WP_015219560.1">
    <property type="nucleotide sequence ID" value="NZ_WMIA01000017.1"/>
</dbReference>
<dbReference type="InterPro" id="IPR032710">
    <property type="entry name" value="NTF2-like_dom_sf"/>
</dbReference>
<sequence length="125" mass="15316">MNLIDIIKEDYQKFPEDQTYAIYAENVHFKDPVYDFYGLKKYQEMIAFLRKWFSNLNLELHEINQIENQINTRWTMSWNSPLPWKPFISVSGRSELKLKDDLIVGHYDYWDCSFFDMIKQHFIFK</sequence>
<gene>
    <name evidence="1" type="ORF">GGC33_12680</name>
</gene>
<evidence type="ECO:0000313" key="1">
    <source>
        <dbReference type="EMBL" id="MTF39774.1"/>
    </source>
</evidence>
<reference evidence="1 2" key="1">
    <citation type="submission" date="2019-11" db="EMBL/GenBank/DDBJ databases">
        <title>Isolation of a new High Light Tolerant Cyanobacteria.</title>
        <authorList>
            <person name="Dobson Z."/>
            <person name="Vaughn N."/>
            <person name="Vaughn M."/>
            <person name="Fromme P."/>
            <person name="Mazor Y."/>
        </authorList>
    </citation>
    <scope>NUCLEOTIDE SEQUENCE [LARGE SCALE GENOMIC DNA]</scope>
    <source>
        <strain evidence="1 2">0216</strain>
    </source>
</reference>
<organism evidence="1 2">
    <name type="scientific">Cyanobacterium aponinum 0216</name>
    <dbReference type="NCBI Taxonomy" id="2676140"/>
    <lineage>
        <taxon>Bacteria</taxon>
        <taxon>Bacillati</taxon>
        <taxon>Cyanobacteriota</taxon>
        <taxon>Cyanophyceae</taxon>
        <taxon>Oscillatoriophycideae</taxon>
        <taxon>Chroococcales</taxon>
        <taxon>Geminocystaceae</taxon>
        <taxon>Cyanobacterium</taxon>
    </lineage>
</organism>
<dbReference type="EMBL" id="WMIA01000017">
    <property type="protein sequence ID" value="MTF39774.1"/>
    <property type="molecule type" value="Genomic_DNA"/>
</dbReference>
<dbReference type="PANTHER" id="PTHR34123">
    <property type="entry name" value="OS04G0578200 PROTEIN"/>
    <property type="match status" value="1"/>
</dbReference>
<dbReference type="PANTHER" id="PTHR34123:SF1">
    <property type="entry name" value="OS04G0578200 PROTEIN"/>
    <property type="match status" value="1"/>
</dbReference>
<accession>A0A844GTF5</accession>
<comment type="caution">
    <text evidence="1">The sequence shown here is derived from an EMBL/GenBank/DDBJ whole genome shotgun (WGS) entry which is preliminary data.</text>
</comment>
<protein>
    <submittedName>
        <fullName evidence="1">DUF2358 domain-containing protein</fullName>
    </submittedName>
</protein>
<dbReference type="SUPFAM" id="SSF54427">
    <property type="entry name" value="NTF2-like"/>
    <property type="match status" value="1"/>
</dbReference>